<evidence type="ECO:0000256" key="10">
    <source>
        <dbReference type="ARBA" id="ARBA00023125"/>
    </source>
</evidence>
<evidence type="ECO:0000256" key="2">
    <source>
        <dbReference type="ARBA" id="ARBA00022515"/>
    </source>
</evidence>
<comment type="domain">
    <text evidence="12">Contains an N-terminal zinc-binding domain, a central core domain that contains the primase activity, and a C-terminal DnaB-binding domain.</text>
</comment>
<evidence type="ECO:0000259" key="15">
    <source>
        <dbReference type="PROSITE" id="PS50880"/>
    </source>
</evidence>
<dbReference type="InterPro" id="IPR013264">
    <property type="entry name" value="DNAG_N"/>
</dbReference>
<dbReference type="Proteomes" id="UP001216907">
    <property type="component" value="Unassembled WGS sequence"/>
</dbReference>
<comment type="cofactor">
    <cofactor evidence="12 13">
        <name>Zn(2+)</name>
        <dbReference type="ChEBI" id="CHEBI:29105"/>
    </cofactor>
    <text evidence="12 13">Binds 1 zinc ion per monomer.</text>
</comment>
<keyword evidence="17" id="KW-1185">Reference proteome</keyword>
<evidence type="ECO:0000256" key="14">
    <source>
        <dbReference type="SAM" id="MobiDB-lite"/>
    </source>
</evidence>
<feature type="compositionally biased region" description="Low complexity" evidence="14">
    <location>
        <begin position="472"/>
        <end position="486"/>
    </location>
</feature>
<dbReference type="InterPro" id="IPR036977">
    <property type="entry name" value="DNA_primase_Znf_CHC2"/>
</dbReference>
<dbReference type="InterPro" id="IPR030846">
    <property type="entry name" value="DnaG_bac"/>
</dbReference>
<feature type="domain" description="Toprim" evidence="15">
    <location>
        <begin position="280"/>
        <end position="359"/>
    </location>
</feature>
<dbReference type="EMBL" id="JARRAG010000002">
    <property type="protein sequence ID" value="MDG3007187.1"/>
    <property type="molecule type" value="Genomic_DNA"/>
</dbReference>
<keyword evidence="2 12" id="KW-0639">Primosome</keyword>
<dbReference type="SMART" id="SM00493">
    <property type="entry name" value="TOPRIM"/>
    <property type="match status" value="1"/>
</dbReference>
<dbReference type="Pfam" id="PF01807">
    <property type="entry name" value="Zn_ribbon_DnaG"/>
    <property type="match status" value="1"/>
</dbReference>
<dbReference type="NCBIfam" id="TIGR01391">
    <property type="entry name" value="dnaG"/>
    <property type="match status" value="1"/>
</dbReference>
<evidence type="ECO:0000256" key="12">
    <source>
        <dbReference type="HAMAP-Rule" id="MF_00974"/>
    </source>
</evidence>
<dbReference type="PROSITE" id="PS50880">
    <property type="entry name" value="TOPRIM"/>
    <property type="match status" value="1"/>
</dbReference>
<keyword evidence="11 12" id="KW-0804">Transcription</keyword>
<feature type="region of interest" description="Disordered" evidence="14">
    <location>
        <begin position="645"/>
        <end position="664"/>
    </location>
</feature>
<dbReference type="HAMAP" id="MF_00974">
    <property type="entry name" value="DNA_primase_DnaG"/>
    <property type="match status" value="1"/>
</dbReference>
<dbReference type="PANTHER" id="PTHR30313">
    <property type="entry name" value="DNA PRIMASE"/>
    <property type="match status" value="1"/>
</dbReference>
<name>A0ABT6FI23_9BACT</name>
<evidence type="ECO:0000313" key="17">
    <source>
        <dbReference type="Proteomes" id="UP001216907"/>
    </source>
</evidence>
<organism evidence="16 17">
    <name type="scientific">Paludisphaera mucosa</name>
    <dbReference type="NCBI Taxonomy" id="3030827"/>
    <lineage>
        <taxon>Bacteria</taxon>
        <taxon>Pseudomonadati</taxon>
        <taxon>Planctomycetota</taxon>
        <taxon>Planctomycetia</taxon>
        <taxon>Isosphaerales</taxon>
        <taxon>Isosphaeraceae</taxon>
        <taxon>Paludisphaera</taxon>
    </lineage>
</organism>
<dbReference type="PIRSF" id="PIRSF002811">
    <property type="entry name" value="DnaG"/>
    <property type="match status" value="1"/>
</dbReference>
<accession>A0ABT6FI23</accession>
<dbReference type="InterPro" id="IPR034151">
    <property type="entry name" value="TOPRIM_DnaG_bac"/>
</dbReference>
<dbReference type="InterPro" id="IPR050219">
    <property type="entry name" value="DnaG_primase"/>
</dbReference>
<evidence type="ECO:0000256" key="6">
    <source>
        <dbReference type="ARBA" id="ARBA00022723"/>
    </source>
</evidence>
<sequence>MDPDSRRNDQENPVPRPSDATKAAIKNAVDIVGLVGEYLPLRRAGSRYKALCPWHEDRNPSLEVNPERQTFKCWVCGVGGDVLEFVQKIERVEFPEALRMLAERAGITLDGPSPSAARPDGPSKAELTAVLAWAQGLFEEALGRRESPREYLAGRGLTAATATRFHLGFAPDDPNWLFEEARRKGFSRDWLERAGLAVSSEEAPGKAHARFRGRLIFPIHDERGRPVGFGGRILPEAERAASSRGIRVAKYLNSPESPLFQKRRILYAADLARSACREAGWVAVMEGYTDVMAAHQVGLQNVVATLGTAFGDEHVPMLRRLADRACLVYDGDEAGQSAAERALEIFLGHELDVRVLSLPSGLDPCDYLLSEGADAFRKMAAEALDPLAFVLDRARARFDLDSIEGSRRASEWVLGVLGRVPSRPGSIQDLALSKALDSLAHALRLPVASLRRRLHELRAASQRKGADRPRPEAAAADGPGPAEAIPPAADLLRAMDPVDRELTAIVVGRPDAVALLVARVPLASLRDSSARAILDAAYDLYGQGEIPSFDAIKDSLDDPRSRAVVEHLGDLRDDGLERPELQPLDAVQFPPGAWGERLELVLGQLAERERLTRLADLRQALEETDRLTEPDAYRALQLEHRRLLTQRAGTSNKKTTRPDPTFRA</sequence>
<keyword evidence="1 12" id="KW-0240">DNA-directed RNA polymerase</keyword>
<dbReference type="Gene3D" id="3.40.1360.10">
    <property type="match status" value="1"/>
</dbReference>
<reference evidence="16 17" key="1">
    <citation type="submission" date="2023-03" db="EMBL/GenBank/DDBJ databases">
        <title>Paludisphaera mucosa sp. nov. a novel planctomycete from northern fen.</title>
        <authorList>
            <person name="Ivanova A."/>
        </authorList>
    </citation>
    <scope>NUCLEOTIDE SEQUENCE [LARGE SCALE GENOMIC DNA]</scope>
    <source>
        <strain evidence="16 17">Pla2</strain>
    </source>
</reference>
<evidence type="ECO:0000256" key="4">
    <source>
        <dbReference type="ARBA" id="ARBA00022695"/>
    </source>
</evidence>
<evidence type="ECO:0000256" key="3">
    <source>
        <dbReference type="ARBA" id="ARBA00022679"/>
    </source>
</evidence>
<dbReference type="InterPro" id="IPR006171">
    <property type="entry name" value="TOPRIM_dom"/>
</dbReference>
<evidence type="ECO:0000256" key="8">
    <source>
        <dbReference type="ARBA" id="ARBA00022833"/>
    </source>
</evidence>
<dbReference type="Gene3D" id="3.90.980.10">
    <property type="entry name" value="DNA primase, catalytic core, N-terminal domain"/>
    <property type="match status" value="1"/>
</dbReference>
<keyword evidence="5 12" id="KW-0235">DNA replication</keyword>
<gene>
    <name evidence="12 16" type="primary">dnaG</name>
    <name evidence="16" type="ORF">PZE19_25780</name>
</gene>
<evidence type="ECO:0000256" key="11">
    <source>
        <dbReference type="ARBA" id="ARBA00023163"/>
    </source>
</evidence>
<proteinExistence type="inferred from homology"/>
<evidence type="ECO:0000256" key="7">
    <source>
        <dbReference type="ARBA" id="ARBA00022771"/>
    </source>
</evidence>
<comment type="subunit">
    <text evidence="12">Monomer. Interacts with DnaB.</text>
</comment>
<dbReference type="Pfam" id="PF13155">
    <property type="entry name" value="Toprim_2"/>
    <property type="match status" value="1"/>
</dbReference>
<keyword evidence="6 12" id="KW-0479">Metal-binding</keyword>
<feature type="region of interest" description="Disordered" evidence="14">
    <location>
        <begin position="459"/>
        <end position="486"/>
    </location>
</feature>
<dbReference type="SUPFAM" id="SSF56731">
    <property type="entry name" value="DNA primase core"/>
    <property type="match status" value="1"/>
</dbReference>
<dbReference type="SUPFAM" id="SSF57783">
    <property type="entry name" value="Zinc beta-ribbon"/>
    <property type="match status" value="1"/>
</dbReference>
<dbReference type="CDD" id="cd03364">
    <property type="entry name" value="TOPRIM_DnaG_primases"/>
    <property type="match status" value="1"/>
</dbReference>
<dbReference type="SMART" id="SM00400">
    <property type="entry name" value="ZnF_CHCC"/>
    <property type="match status" value="1"/>
</dbReference>
<protein>
    <recommendedName>
        <fullName evidence="12 13">DNA primase</fullName>
        <ecNumber evidence="12">2.7.7.101</ecNumber>
    </recommendedName>
</protein>
<comment type="caution">
    <text evidence="16">The sequence shown here is derived from an EMBL/GenBank/DDBJ whole genome shotgun (WGS) entry which is preliminary data.</text>
</comment>
<dbReference type="PANTHER" id="PTHR30313:SF2">
    <property type="entry name" value="DNA PRIMASE"/>
    <property type="match status" value="1"/>
</dbReference>
<keyword evidence="10 12" id="KW-0238">DNA-binding</keyword>
<dbReference type="Gene3D" id="3.90.580.10">
    <property type="entry name" value="Zinc finger, CHC2-type domain"/>
    <property type="match status" value="1"/>
</dbReference>
<dbReference type="Pfam" id="PF08275">
    <property type="entry name" value="DNAG_N"/>
    <property type="match status" value="1"/>
</dbReference>
<dbReference type="InterPro" id="IPR006295">
    <property type="entry name" value="DNA_primase_DnaG"/>
</dbReference>
<dbReference type="RefSeq" id="WP_277863475.1">
    <property type="nucleotide sequence ID" value="NZ_JARRAG010000002.1"/>
</dbReference>
<evidence type="ECO:0000313" key="16">
    <source>
        <dbReference type="EMBL" id="MDG3007187.1"/>
    </source>
</evidence>
<comment type="similarity">
    <text evidence="12 13">Belongs to the DnaG primase family.</text>
</comment>
<dbReference type="EC" id="2.7.7.101" evidence="12"/>
<evidence type="ECO:0000256" key="9">
    <source>
        <dbReference type="ARBA" id="ARBA00022842"/>
    </source>
</evidence>
<keyword evidence="7 12" id="KW-0863">Zinc-finger</keyword>
<keyword evidence="3 12" id="KW-0808">Transferase</keyword>
<comment type="catalytic activity">
    <reaction evidence="12">
        <text>ssDNA + n NTP = ssDNA/pppN(pN)n-1 hybrid + (n-1) diphosphate.</text>
        <dbReference type="EC" id="2.7.7.101"/>
    </reaction>
</comment>
<evidence type="ECO:0000256" key="13">
    <source>
        <dbReference type="PIRNR" id="PIRNR002811"/>
    </source>
</evidence>
<comment type="function">
    <text evidence="12 13">RNA polymerase that catalyzes the synthesis of short RNA molecules used as primers for DNA polymerase during DNA replication.</text>
</comment>
<dbReference type="InterPro" id="IPR002694">
    <property type="entry name" value="Znf_CHC2"/>
</dbReference>
<keyword evidence="4 12" id="KW-0548">Nucleotidyltransferase</keyword>
<keyword evidence="8 12" id="KW-0862">Zinc</keyword>
<keyword evidence="9" id="KW-0460">Magnesium</keyword>
<evidence type="ECO:0000256" key="1">
    <source>
        <dbReference type="ARBA" id="ARBA00022478"/>
    </source>
</evidence>
<dbReference type="InterPro" id="IPR037068">
    <property type="entry name" value="DNA_primase_core_N_sf"/>
</dbReference>
<feature type="zinc finger region" description="CHC2-type" evidence="12">
    <location>
        <begin position="52"/>
        <end position="76"/>
    </location>
</feature>
<evidence type="ECO:0000256" key="5">
    <source>
        <dbReference type="ARBA" id="ARBA00022705"/>
    </source>
</evidence>